<keyword evidence="8" id="KW-1185">Reference proteome</keyword>
<reference evidence="7 8" key="1">
    <citation type="submission" date="2023-03" db="EMBL/GenBank/DDBJ databases">
        <authorList>
            <person name="Mo P."/>
        </authorList>
    </citation>
    <scope>NUCLEOTIDE SEQUENCE [LARGE SCALE GENOMIC DNA]</scope>
    <source>
        <strain evidence="7 8">HUAS 5</strain>
    </source>
</reference>
<comment type="pathway">
    <text evidence="1">Cell wall biogenesis; cell wall polysaccharide biosynthesis.</text>
</comment>
<evidence type="ECO:0000256" key="3">
    <source>
        <dbReference type="ARBA" id="ARBA00022676"/>
    </source>
</evidence>
<dbReference type="GO" id="GO:0016757">
    <property type="term" value="F:glycosyltransferase activity"/>
    <property type="evidence" value="ECO:0007669"/>
    <property type="project" value="UniProtKB-KW"/>
</dbReference>
<feature type="domain" description="Galactosyltransferase C-terminal" evidence="6">
    <location>
        <begin position="183"/>
        <end position="236"/>
    </location>
</feature>
<dbReference type="CDD" id="cd00761">
    <property type="entry name" value="Glyco_tranf_GTA_type"/>
    <property type="match status" value="1"/>
</dbReference>
<gene>
    <name evidence="7" type="ORF">PYS65_12880</name>
</gene>
<evidence type="ECO:0000313" key="7">
    <source>
        <dbReference type="EMBL" id="WGD40978.1"/>
    </source>
</evidence>
<dbReference type="RefSeq" id="WP_279334097.1">
    <property type="nucleotide sequence ID" value="NZ_CP121682.1"/>
</dbReference>
<evidence type="ECO:0000313" key="8">
    <source>
        <dbReference type="Proteomes" id="UP001216440"/>
    </source>
</evidence>
<dbReference type="Pfam" id="PF00535">
    <property type="entry name" value="Glycos_transf_2"/>
    <property type="match status" value="1"/>
</dbReference>
<dbReference type="PANTHER" id="PTHR43179:SF12">
    <property type="entry name" value="GALACTOFURANOSYLTRANSFERASE GLFT2"/>
    <property type="match status" value="1"/>
</dbReference>
<keyword evidence="4 7" id="KW-0808">Transferase</keyword>
<protein>
    <submittedName>
        <fullName evidence="7">Glycosyltransferase</fullName>
        <ecNumber evidence="7">2.4.-.-</ecNumber>
    </submittedName>
</protein>
<dbReference type="EMBL" id="CP121682">
    <property type="protein sequence ID" value="WGD40978.1"/>
    <property type="molecule type" value="Genomic_DNA"/>
</dbReference>
<comment type="similarity">
    <text evidence="2">Belongs to the glycosyltransferase 2 family.</text>
</comment>
<dbReference type="Proteomes" id="UP001216440">
    <property type="component" value="Chromosome"/>
</dbReference>
<sequence length="300" mass="32054">MVPTRGDHEQLRLTLACLAAQAGAPPHEVVVVDDNDRGGEDSRALTSVLEEVRGLLPVRAVAGPGRGRAAARNTGAAAAGAPWIVFLDADVVVGPGFLRAYGEAARPGRFLHGRMRELPSARRLLGRLRSAPLAEVQESGAALHTAPEEGAERGPMRRTMTNALERAIESMAGGALPDVAPWLGLVGANSAVSRESWCQAGGFEESFGRVWGCEDLEFGLRLHEAGLRRHLVPRALGIHLSHVRRDRWEQHSVNMERFTALHPLPSVRALSALLGADGSPERYVAAVRADTPAPGFVDTP</sequence>
<evidence type="ECO:0000256" key="1">
    <source>
        <dbReference type="ARBA" id="ARBA00004776"/>
    </source>
</evidence>
<dbReference type="SUPFAM" id="SSF53448">
    <property type="entry name" value="Nucleotide-diphospho-sugar transferases"/>
    <property type="match status" value="1"/>
</dbReference>
<dbReference type="InterPro" id="IPR027791">
    <property type="entry name" value="Galactosyl_T_C"/>
</dbReference>
<dbReference type="InterPro" id="IPR029044">
    <property type="entry name" value="Nucleotide-diphossugar_trans"/>
</dbReference>
<dbReference type="Pfam" id="PF02709">
    <property type="entry name" value="Glyco_transf_7C"/>
    <property type="match status" value="1"/>
</dbReference>
<evidence type="ECO:0000259" key="6">
    <source>
        <dbReference type="Pfam" id="PF02709"/>
    </source>
</evidence>
<dbReference type="EC" id="2.4.-.-" evidence="7"/>
<name>A0ABY8K398_9ACTN</name>
<evidence type="ECO:0000256" key="2">
    <source>
        <dbReference type="ARBA" id="ARBA00006739"/>
    </source>
</evidence>
<dbReference type="Gene3D" id="3.90.550.10">
    <property type="entry name" value="Spore Coat Polysaccharide Biosynthesis Protein SpsA, Chain A"/>
    <property type="match status" value="1"/>
</dbReference>
<organism evidence="7 8">
    <name type="scientific">Streptomyces cathayae</name>
    <dbReference type="NCBI Taxonomy" id="3031124"/>
    <lineage>
        <taxon>Bacteria</taxon>
        <taxon>Bacillati</taxon>
        <taxon>Actinomycetota</taxon>
        <taxon>Actinomycetes</taxon>
        <taxon>Kitasatosporales</taxon>
        <taxon>Streptomycetaceae</taxon>
        <taxon>Streptomyces</taxon>
    </lineage>
</organism>
<feature type="domain" description="Glycosyltransferase 2-like" evidence="5">
    <location>
        <begin position="2"/>
        <end position="99"/>
    </location>
</feature>
<evidence type="ECO:0000259" key="5">
    <source>
        <dbReference type="Pfam" id="PF00535"/>
    </source>
</evidence>
<dbReference type="PANTHER" id="PTHR43179">
    <property type="entry name" value="RHAMNOSYLTRANSFERASE WBBL"/>
    <property type="match status" value="1"/>
</dbReference>
<dbReference type="InterPro" id="IPR001173">
    <property type="entry name" value="Glyco_trans_2-like"/>
</dbReference>
<evidence type="ECO:0000256" key="4">
    <source>
        <dbReference type="ARBA" id="ARBA00022679"/>
    </source>
</evidence>
<keyword evidence="3 7" id="KW-0328">Glycosyltransferase</keyword>
<accession>A0ABY8K398</accession>
<proteinExistence type="inferred from homology"/>